<evidence type="ECO:0000313" key="4">
    <source>
        <dbReference type="Proteomes" id="UP000075243"/>
    </source>
</evidence>
<dbReference type="Proteomes" id="UP000075243">
    <property type="component" value="Unassembled WGS sequence"/>
</dbReference>
<keyword evidence="2" id="KW-0732">Signal</keyword>
<dbReference type="AlphaFoldDB" id="A0A151R4W5"/>
<reference evidence="3" key="1">
    <citation type="journal article" date="2012" name="Nat. Biotechnol.">
        <title>Draft genome sequence of pigeonpea (Cajanus cajan), an orphan legume crop of resource-poor farmers.</title>
        <authorList>
            <person name="Varshney R.K."/>
            <person name="Chen W."/>
            <person name="Li Y."/>
            <person name="Bharti A.K."/>
            <person name="Saxena R.K."/>
            <person name="Schlueter J.A."/>
            <person name="Donoghue M.T."/>
            <person name="Azam S."/>
            <person name="Fan G."/>
            <person name="Whaley A.M."/>
            <person name="Farmer A.D."/>
            <person name="Sheridan J."/>
            <person name="Iwata A."/>
            <person name="Tuteja R."/>
            <person name="Penmetsa R.V."/>
            <person name="Wu W."/>
            <person name="Upadhyaya H.D."/>
            <person name="Yang S.P."/>
            <person name="Shah T."/>
            <person name="Saxena K.B."/>
            <person name="Michael T."/>
            <person name="McCombie W.R."/>
            <person name="Yang B."/>
            <person name="Zhang G."/>
            <person name="Yang H."/>
            <person name="Wang J."/>
            <person name="Spillane C."/>
            <person name="Cook D.R."/>
            <person name="May G.D."/>
            <person name="Xu X."/>
            <person name="Jackson S.A."/>
        </authorList>
    </citation>
    <scope>NUCLEOTIDE SEQUENCE [LARGE SCALE GENOMIC DNA]</scope>
</reference>
<dbReference type="EMBL" id="KQ484092">
    <property type="protein sequence ID" value="KYP37552.1"/>
    <property type="molecule type" value="Genomic_DNA"/>
</dbReference>
<feature type="signal peptide" evidence="2">
    <location>
        <begin position="1"/>
        <end position="18"/>
    </location>
</feature>
<dbReference type="PANTHER" id="PTHR36040:SF5">
    <property type="entry name" value="TRANSMEMBRANE PROTEIN"/>
    <property type="match status" value="1"/>
</dbReference>
<feature type="compositionally biased region" description="Basic and acidic residues" evidence="1">
    <location>
        <begin position="40"/>
        <end position="51"/>
    </location>
</feature>
<evidence type="ECO:0000256" key="2">
    <source>
        <dbReference type="SAM" id="SignalP"/>
    </source>
</evidence>
<accession>A0A151R4W5</accession>
<feature type="chain" id="PRO_5007587721" evidence="2">
    <location>
        <begin position="19"/>
        <end position="84"/>
    </location>
</feature>
<dbReference type="Gramene" id="C.cajan_39775.t">
    <property type="protein sequence ID" value="C.cajan_39775.t.cds1"/>
    <property type="gene ID" value="C.cajan_39775"/>
</dbReference>
<dbReference type="OMA" id="GNHHYIP"/>
<organism evidence="3 4">
    <name type="scientific">Cajanus cajan</name>
    <name type="common">Pigeon pea</name>
    <name type="synonym">Cajanus indicus</name>
    <dbReference type="NCBI Taxonomy" id="3821"/>
    <lineage>
        <taxon>Eukaryota</taxon>
        <taxon>Viridiplantae</taxon>
        <taxon>Streptophyta</taxon>
        <taxon>Embryophyta</taxon>
        <taxon>Tracheophyta</taxon>
        <taxon>Spermatophyta</taxon>
        <taxon>Magnoliopsida</taxon>
        <taxon>eudicotyledons</taxon>
        <taxon>Gunneridae</taxon>
        <taxon>Pentapetalae</taxon>
        <taxon>rosids</taxon>
        <taxon>fabids</taxon>
        <taxon>Fabales</taxon>
        <taxon>Fabaceae</taxon>
        <taxon>Papilionoideae</taxon>
        <taxon>50 kb inversion clade</taxon>
        <taxon>NPAAA clade</taxon>
        <taxon>indigoferoid/millettioid clade</taxon>
        <taxon>Phaseoleae</taxon>
        <taxon>Cajanus</taxon>
    </lineage>
</organism>
<dbReference type="PANTHER" id="PTHR36040">
    <property type="entry name" value="OS04G0188500 PROTEIN"/>
    <property type="match status" value="1"/>
</dbReference>
<name>A0A151R4W5_CAJCA</name>
<protein>
    <submittedName>
        <fullName evidence="3">Uncharacterized protein</fullName>
    </submittedName>
</protein>
<gene>
    <name evidence="3" type="ORF">KK1_041251</name>
</gene>
<keyword evidence="4" id="KW-1185">Reference proteome</keyword>
<proteinExistence type="predicted"/>
<evidence type="ECO:0000256" key="1">
    <source>
        <dbReference type="SAM" id="MobiDB-lite"/>
    </source>
</evidence>
<feature type="compositionally biased region" description="Basic and acidic residues" evidence="1">
    <location>
        <begin position="60"/>
        <end position="75"/>
    </location>
</feature>
<feature type="region of interest" description="Disordered" evidence="1">
    <location>
        <begin position="30"/>
        <end position="84"/>
    </location>
</feature>
<evidence type="ECO:0000313" key="3">
    <source>
        <dbReference type="EMBL" id="KYP37552.1"/>
    </source>
</evidence>
<sequence>MKFVVITLVLMLASSSMAIDRKKFVTKLDEGELSNETDDNDHHEIPRKEYGKPGYGPRTVSEEGNHHYIPRKDYGKPGQEGKGT</sequence>